<dbReference type="PANTHER" id="PTHR35814:SF1">
    <property type="entry name" value="GLUTATHIONE S-TRANSFERASE-RELATED"/>
    <property type="match status" value="1"/>
</dbReference>
<evidence type="ECO:0000256" key="4">
    <source>
        <dbReference type="ARBA" id="ARBA00023136"/>
    </source>
</evidence>
<keyword evidence="3 5" id="KW-1133">Transmembrane helix</keyword>
<dbReference type="Proteomes" id="UP000294599">
    <property type="component" value="Unassembled WGS sequence"/>
</dbReference>
<dbReference type="Gene3D" id="1.20.120.550">
    <property type="entry name" value="Membrane associated eicosanoid/glutathione metabolism-like domain"/>
    <property type="match status" value="1"/>
</dbReference>
<dbReference type="OrthoDB" id="8537976at2"/>
<sequence>MMPRITAFYLALAVVLVMLLTASVIARRFAARAALGDNGDRILARRIRAHANAVEYLPLALLQLLVLELILIAPLWLHVFGATLLLGRALHAVGLSRSGGPGALRMGGMILTLLAMVAMAVVLLYQSIMWWLTAI</sequence>
<comment type="subcellular location">
    <subcellularLocation>
        <location evidence="1">Membrane</location>
    </subcellularLocation>
</comment>
<dbReference type="RefSeq" id="WP_123521009.1">
    <property type="nucleotide sequence ID" value="NZ_JBHLWF010000010.1"/>
</dbReference>
<dbReference type="EMBL" id="SMAF01000024">
    <property type="protein sequence ID" value="TCS94054.1"/>
    <property type="molecule type" value="Genomic_DNA"/>
</dbReference>
<gene>
    <name evidence="6" type="ORF">EDC25_12429</name>
</gene>
<keyword evidence="4 5" id="KW-0472">Membrane</keyword>
<dbReference type="PANTHER" id="PTHR35814">
    <property type="match status" value="1"/>
</dbReference>
<dbReference type="GO" id="GO:0016020">
    <property type="term" value="C:membrane"/>
    <property type="evidence" value="ECO:0007669"/>
    <property type="project" value="UniProtKB-SubCell"/>
</dbReference>
<comment type="caution">
    <text evidence="6">The sequence shown here is derived from an EMBL/GenBank/DDBJ whole genome shotgun (WGS) entry which is preliminary data.</text>
</comment>
<protein>
    <recommendedName>
        <fullName evidence="8">Glutathione S-transferase</fullName>
    </recommendedName>
</protein>
<keyword evidence="7" id="KW-1185">Reference proteome</keyword>
<evidence type="ECO:0000256" key="5">
    <source>
        <dbReference type="SAM" id="Phobius"/>
    </source>
</evidence>
<evidence type="ECO:0000256" key="2">
    <source>
        <dbReference type="ARBA" id="ARBA00022692"/>
    </source>
</evidence>
<feature type="transmembrane region" description="Helical" evidence="5">
    <location>
        <begin position="64"/>
        <end position="87"/>
    </location>
</feature>
<feature type="transmembrane region" description="Helical" evidence="5">
    <location>
        <begin position="108"/>
        <end position="132"/>
    </location>
</feature>
<organism evidence="6 7">
    <name type="scientific">Pseudofulvimonas gallinarii</name>
    <dbReference type="NCBI Taxonomy" id="634155"/>
    <lineage>
        <taxon>Bacteria</taxon>
        <taxon>Pseudomonadati</taxon>
        <taxon>Pseudomonadota</taxon>
        <taxon>Gammaproteobacteria</taxon>
        <taxon>Lysobacterales</taxon>
        <taxon>Rhodanobacteraceae</taxon>
        <taxon>Pseudofulvimonas</taxon>
    </lineage>
</organism>
<proteinExistence type="predicted"/>
<name>A0A4S3KUV4_9GAMM</name>
<dbReference type="Pfam" id="PF01124">
    <property type="entry name" value="MAPEG"/>
    <property type="match status" value="1"/>
</dbReference>
<reference evidence="6 7" key="1">
    <citation type="submission" date="2019-03" db="EMBL/GenBank/DDBJ databases">
        <title>Genomic Encyclopedia of Type Strains, Phase IV (KMG-IV): sequencing the most valuable type-strain genomes for metagenomic binning, comparative biology and taxonomic classification.</title>
        <authorList>
            <person name="Goeker M."/>
        </authorList>
    </citation>
    <scope>NUCLEOTIDE SEQUENCE [LARGE SCALE GENOMIC DNA]</scope>
    <source>
        <strain evidence="6 7">DSM 21944</strain>
    </source>
</reference>
<dbReference type="SUPFAM" id="SSF161084">
    <property type="entry name" value="MAPEG domain-like"/>
    <property type="match status" value="1"/>
</dbReference>
<evidence type="ECO:0000313" key="6">
    <source>
        <dbReference type="EMBL" id="TCS94054.1"/>
    </source>
</evidence>
<evidence type="ECO:0000256" key="3">
    <source>
        <dbReference type="ARBA" id="ARBA00022989"/>
    </source>
</evidence>
<keyword evidence="2 5" id="KW-0812">Transmembrane</keyword>
<evidence type="ECO:0000256" key="1">
    <source>
        <dbReference type="ARBA" id="ARBA00004370"/>
    </source>
</evidence>
<evidence type="ECO:0008006" key="8">
    <source>
        <dbReference type="Google" id="ProtNLM"/>
    </source>
</evidence>
<accession>A0A4S3KUV4</accession>
<evidence type="ECO:0000313" key="7">
    <source>
        <dbReference type="Proteomes" id="UP000294599"/>
    </source>
</evidence>
<dbReference type="AlphaFoldDB" id="A0A4S3KUV4"/>
<dbReference type="InterPro" id="IPR023352">
    <property type="entry name" value="MAPEG-like_dom_sf"/>
</dbReference>
<dbReference type="InterPro" id="IPR001129">
    <property type="entry name" value="Membr-assoc_MAPEG"/>
</dbReference>